<dbReference type="OrthoDB" id="3233595at2759"/>
<dbReference type="Proteomes" id="UP000019462">
    <property type="component" value="Unassembled WGS sequence"/>
</dbReference>
<dbReference type="SUPFAM" id="SSF50129">
    <property type="entry name" value="GroES-like"/>
    <property type="match status" value="1"/>
</dbReference>
<reference evidence="2 3" key="1">
    <citation type="journal article" date="2014" name="Genome Announc.">
        <title>Genome sequence of the basidiomycetous fungus Pseudozyma aphidis DSM70725, an efficient producer of biosurfactant mannosylerythritol lipids.</title>
        <authorList>
            <person name="Lorenz S."/>
            <person name="Guenther M."/>
            <person name="Grumaz C."/>
            <person name="Rupp S."/>
            <person name="Zibek S."/>
            <person name="Sohn K."/>
        </authorList>
    </citation>
    <scope>NUCLEOTIDE SEQUENCE [LARGE SCALE GENOMIC DNA]</scope>
    <source>
        <strain evidence="3">ATCC 32657 / CBS 517.83 / DSM 70725 / JCM 10318 / NBRC 10182 / NRRL Y-7954 / St-0401</strain>
    </source>
</reference>
<dbReference type="InterPro" id="IPR020843">
    <property type="entry name" value="ER"/>
</dbReference>
<sequence>MAQQNMHAIVSRIFRSPTEKVIAVPEPRADELLVRVHAVGLNPADIKLSALTLSGKVCGCEWAGTVEKAGKEVQGFKQGDRIAGFAPGGQNNRTAAFAEFLCCRADSVFRVPSGTSMEEAASLGVGMVTSMLTLRQFLGYPGAMAQHGDRKGSLASYDGPLLVWSAATAFGMHAVQLAKILSPHRKVIATASAGKHDLLRSLGADFCFDYSDPDVVEKIRKLEPIRAAIDTFGEAATTEKAARCLTVPDQGEAIIVSSQPSMPFAGPKLPRGVRLAAVMSYTASGEPVRVAFALTWPASPEDALEASRMMESLPDWIETRRLRAMPTRDISKSLRRPANVQSVLQCILQDGLPLIAAGKVRGEKLVAVLREE</sequence>
<dbReference type="PANTHER" id="PTHR45348:SF2">
    <property type="entry name" value="ZINC-TYPE ALCOHOL DEHYDROGENASE-LIKE PROTEIN C2E1P3.01"/>
    <property type="match status" value="1"/>
</dbReference>
<dbReference type="CDD" id="cd08249">
    <property type="entry name" value="enoyl_reductase_like"/>
    <property type="match status" value="1"/>
</dbReference>
<gene>
    <name evidence="2" type="ORF">PaG_05283</name>
</gene>
<dbReference type="InterPro" id="IPR036291">
    <property type="entry name" value="NAD(P)-bd_dom_sf"/>
</dbReference>
<dbReference type="Pfam" id="PF08240">
    <property type="entry name" value="ADH_N"/>
    <property type="match status" value="1"/>
</dbReference>
<dbReference type="EMBL" id="AWNI01000025">
    <property type="protein sequence ID" value="ETS60643.1"/>
    <property type="molecule type" value="Genomic_DNA"/>
</dbReference>
<evidence type="ECO:0000313" key="3">
    <source>
        <dbReference type="Proteomes" id="UP000019462"/>
    </source>
</evidence>
<dbReference type="Gene3D" id="3.90.180.10">
    <property type="entry name" value="Medium-chain alcohol dehydrogenases, catalytic domain"/>
    <property type="match status" value="1"/>
</dbReference>
<keyword evidence="3" id="KW-1185">Reference proteome</keyword>
<dbReference type="GO" id="GO:0016651">
    <property type="term" value="F:oxidoreductase activity, acting on NAD(P)H"/>
    <property type="evidence" value="ECO:0007669"/>
    <property type="project" value="InterPro"/>
</dbReference>
<evidence type="ECO:0000313" key="2">
    <source>
        <dbReference type="EMBL" id="ETS60643.1"/>
    </source>
</evidence>
<dbReference type="Gene3D" id="3.40.50.720">
    <property type="entry name" value="NAD(P)-binding Rossmann-like Domain"/>
    <property type="match status" value="1"/>
</dbReference>
<organism evidence="2 3">
    <name type="scientific">Moesziomyces aphidis</name>
    <name type="common">Pseudozyma aphidis</name>
    <dbReference type="NCBI Taxonomy" id="84754"/>
    <lineage>
        <taxon>Eukaryota</taxon>
        <taxon>Fungi</taxon>
        <taxon>Dikarya</taxon>
        <taxon>Basidiomycota</taxon>
        <taxon>Ustilaginomycotina</taxon>
        <taxon>Ustilaginomycetes</taxon>
        <taxon>Ustilaginales</taxon>
        <taxon>Ustilaginaceae</taxon>
        <taxon>Moesziomyces</taxon>
    </lineage>
</organism>
<dbReference type="InterPro" id="IPR047122">
    <property type="entry name" value="Trans-enoyl_RdTase-like"/>
</dbReference>
<protein>
    <submittedName>
        <fullName evidence="2">Toxd protein</fullName>
    </submittedName>
</protein>
<dbReference type="SUPFAM" id="SSF51735">
    <property type="entry name" value="NAD(P)-binding Rossmann-fold domains"/>
    <property type="match status" value="1"/>
</dbReference>
<dbReference type="AlphaFoldDB" id="W3VG57"/>
<dbReference type="SMART" id="SM00829">
    <property type="entry name" value="PKS_ER"/>
    <property type="match status" value="1"/>
</dbReference>
<dbReference type="HOGENOM" id="CLU_026673_16_1_1"/>
<dbReference type="InterPro" id="IPR013154">
    <property type="entry name" value="ADH-like_N"/>
</dbReference>
<comment type="caution">
    <text evidence="2">The sequence shown here is derived from an EMBL/GenBank/DDBJ whole genome shotgun (WGS) entry which is preliminary data.</text>
</comment>
<evidence type="ECO:0000259" key="1">
    <source>
        <dbReference type="SMART" id="SM00829"/>
    </source>
</evidence>
<dbReference type="InterPro" id="IPR011032">
    <property type="entry name" value="GroES-like_sf"/>
</dbReference>
<accession>W3VG57</accession>
<name>W3VG57_MOEAP</name>
<dbReference type="PANTHER" id="PTHR45348">
    <property type="entry name" value="HYPOTHETICAL OXIDOREDUCTASE (EUROFUNG)"/>
    <property type="match status" value="1"/>
</dbReference>
<proteinExistence type="predicted"/>
<dbReference type="Pfam" id="PF00107">
    <property type="entry name" value="ADH_zinc_N"/>
    <property type="match status" value="1"/>
</dbReference>
<feature type="domain" description="Enoyl reductase (ER)" evidence="1">
    <location>
        <begin position="8"/>
        <end position="367"/>
    </location>
</feature>
<dbReference type="InterPro" id="IPR013149">
    <property type="entry name" value="ADH-like_C"/>
</dbReference>